<feature type="compositionally biased region" description="Basic and acidic residues" evidence="1">
    <location>
        <begin position="24"/>
        <end position="38"/>
    </location>
</feature>
<evidence type="ECO:0000313" key="2">
    <source>
        <dbReference type="EMBL" id="EMC92847.1"/>
    </source>
</evidence>
<keyword evidence="3" id="KW-1185">Reference proteome</keyword>
<evidence type="ECO:0000256" key="1">
    <source>
        <dbReference type="SAM" id="MobiDB-lite"/>
    </source>
</evidence>
<dbReference type="KEGG" id="bcom:BAUCODRAFT_263876"/>
<name>M2LFM6_BAUPA</name>
<protein>
    <submittedName>
        <fullName evidence="2">Uncharacterized protein</fullName>
    </submittedName>
</protein>
<feature type="region of interest" description="Disordered" evidence="1">
    <location>
        <begin position="18"/>
        <end position="42"/>
    </location>
</feature>
<feature type="region of interest" description="Disordered" evidence="1">
    <location>
        <begin position="104"/>
        <end position="135"/>
    </location>
</feature>
<dbReference type="RefSeq" id="XP_007680148.1">
    <property type="nucleotide sequence ID" value="XM_007681958.1"/>
</dbReference>
<proteinExistence type="predicted"/>
<organism evidence="2 3">
    <name type="scientific">Baudoinia panamericana (strain UAMH 10762)</name>
    <name type="common">Angels' share fungus</name>
    <name type="synonym">Baudoinia compniacensis (strain UAMH 10762)</name>
    <dbReference type="NCBI Taxonomy" id="717646"/>
    <lineage>
        <taxon>Eukaryota</taxon>
        <taxon>Fungi</taxon>
        <taxon>Dikarya</taxon>
        <taxon>Ascomycota</taxon>
        <taxon>Pezizomycotina</taxon>
        <taxon>Dothideomycetes</taxon>
        <taxon>Dothideomycetidae</taxon>
        <taxon>Mycosphaerellales</taxon>
        <taxon>Teratosphaeriaceae</taxon>
        <taxon>Baudoinia</taxon>
    </lineage>
</organism>
<accession>M2LFM6</accession>
<dbReference type="EMBL" id="KB445561">
    <property type="protein sequence ID" value="EMC92847.1"/>
    <property type="molecule type" value="Genomic_DNA"/>
</dbReference>
<dbReference type="HOGENOM" id="CLU_1309899_0_0_1"/>
<dbReference type="Proteomes" id="UP000011761">
    <property type="component" value="Unassembled WGS sequence"/>
</dbReference>
<dbReference type="GeneID" id="19110419"/>
<gene>
    <name evidence="2" type="ORF">BAUCODRAFT_263876</name>
</gene>
<feature type="compositionally biased region" description="Polar residues" evidence="1">
    <location>
        <begin position="180"/>
        <end position="204"/>
    </location>
</feature>
<sequence length="210" mass="23859">MDKVVLNLKHATHLARLARNAGQRPEEPLEARRGESFDQSRPGYFVVHPSRRKDKHAATSPQSSETCQECTFCPSCDPLGPNQWLSSAQRQCTTHALYMRPALQGTGHACPRPPSEPQSQPQYSSSQYSPPPANYAYGPPPHLYWQQPLTVMYTHEPTQFQPQFQPLRQHYDDQQQQGQPSASFNDPRQWQQQTYPSRCQNVNCSGPLDS</sequence>
<reference evidence="2 3" key="1">
    <citation type="journal article" date="2012" name="PLoS Pathog.">
        <title>Diverse lifestyles and strategies of plant pathogenesis encoded in the genomes of eighteen Dothideomycetes fungi.</title>
        <authorList>
            <person name="Ohm R.A."/>
            <person name="Feau N."/>
            <person name="Henrissat B."/>
            <person name="Schoch C.L."/>
            <person name="Horwitz B.A."/>
            <person name="Barry K.W."/>
            <person name="Condon B.J."/>
            <person name="Copeland A.C."/>
            <person name="Dhillon B."/>
            <person name="Glaser F."/>
            <person name="Hesse C.N."/>
            <person name="Kosti I."/>
            <person name="LaButti K."/>
            <person name="Lindquist E.A."/>
            <person name="Lucas S."/>
            <person name="Salamov A.A."/>
            <person name="Bradshaw R.E."/>
            <person name="Ciuffetti L."/>
            <person name="Hamelin R.C."/>
            <person name="Kema G.H.J."/>
            <person name="Lawrence C."/>
            <person name="Scott J.A."/>
            <person name="Spatafora J.W."/>
            <person name="Turgeon B.G."/>
            <person name="de Wit P.J.G.M."/>
            <person name="Zhong S."/>
            <person name="Goodwin S.B."/>
            <person name="Grigoriev I.V."/>
        </authorList>
    </citation>
    <scope>NUCLEOTIDE SEQUENCE [LARGE SCALE GENOMIC DNA]</scope>
    <source>
        <strain evidence="2 3">UAMH 10762</strain>
    </source>
</reference>
<feature type="region of interest" description="Disordered" evidence="1">
    <location>
        <begin position="165"/>
        <end position="210"/>
    </location>
</feature>
<evidence type="ECO:0000313" key="3">
    <source>
        <dbReference type="Proteomes" id="UP000011761"/>
    </source>
</evidence>
<dbReference type="AlphaFoldDB" id="M2LFM6"/>
<feature type="compositionally biased region" description="Low complexity" evidence="1">
    <location>
        <begin position="117"/>
        <end position="128"/>
    </location>
</feature>